<dbReference type="InterPro" id="IPR058625">
    <property type="entry name" value="MdtA-like_BSH"/>
</dbReference>
<reference evidence="8 9" key="1">
    <citation type="submission" date="2024-09" db="EMBL/GenBank/DDBJ databases">
        <authorList>
            <person name="Sun Q."/>
            <person name="Mori K."/>
        </authorList>
    </citation>
    <scope>NUCLEOTIDE SEQUENCE [LARGE SCALE GENOMIC DNA]</scope>
    <source>
        <strain evidence="8 9">NCAIM B.02415</strain>
    </source>
</reference>
<keyword evidence="4 5" id="KW-0472">Membrane</keyword>
<dbReference type="Pfam" id="PF25963">
    <property type="entry name" value="Beta-barrel_AAEA"/>
    <property type="match status" value="1"/>
</dbReference>
<dbReference type="SUPFAM" id="SSF111369">
    <property type="entry name" value="HlyD-like secretion proteins"/>
    <property type="match status" value="2"/>
</dbReference>
<evidence type="ECO:0000256" key="4">
    <source>
        <dbReference type="ARBA" id="ARBA00023136"/>
    </source>
</evidence>
<name>A0ABV6KZZ9_9SPHI</name>
<dbReference type="PANTHER" id="PTHR30386">
    <property type="entry name" value="MEMBRANE FUSION SUBUNIT OF EMRAB-TOLC MULTIDRUG EFFLUX PUMP"/>
    <property type="match status" value="1"/>
</dbReference>
<evidence type="ECO:0000259" key="6">
    <source>
        <dbReference type="Pfam" id="PF25917"/>
    </source>
</evidence>
<comment type="caution">
    <text evidence="8">The sequence shown here is derived from an EMBL/GenBank/DDBJ whole genome shotgun (WGS) entry which is preliminary data.</text>
</comment>
<dbReference type="Proteomes" id="UP001589828">
    <property type="component" value="Unassembled WGS sequence"/>
</dbReference>
<dbReference type="Gene3D" id="2.40.50.100">
    <property type="match status" value="1"/>
</dbReference>
<dbReference type="InterPro" id="IPR058634">
    <property type="entry name" value="AaeA-lik-b-barrel"/>
</dbReference>
<comment type="subcellular location">
    <subcellularLocation>
        <location evidence="1">Membrane</location>
        <topology evidence="1">Single-pass membrane protein</topology>
    </subcellularLocation>
</comment>
<evidence type="ECO:0000256" key="5">
    <source>
        <dbReference type="SAM" id="Phobius"/>
    </source>
</evidence>
<evidence type="ECO:0000313" key="9">
    <source>
        <dbReference type="Proteomes" id="UP001589828"/>
    </source>
</evidence>
<feature type="domain" description="p-hydroxybenzoic acid efflux pump subunit AaeA-like beta-barrel" evidence="7">
    <location>
        <begin position="260"/>
        <end position="350"/>
    </location>
</feature>
<keyword evidence="2 5" id="KW-0812">Transmembrane</keyword>
<organism evidence="8 9">
    <name type="scientific">Mucilaginibacter angelicae</name>
    <dbReference type="NCBI Taxonomy" id="869718"/>
    <lineage>
        <taxon>Bacteria</taxon>
        <taxon>Pseudomonadati</taxon>
        <taxon>Bacteroidota</taxon>
        <taxon>Sphingobacteriia</taxon>
        <taxon>Sphingobacteriales</taxon>
        <taxon>Sphingobacteriaceae</taxon>
        <taxon>Mucilaginibacter</taxon>
    </lineage>
</organism>
<protein>
    <submittedName>
        <fullName evidence="8">Efflux RND transporter periplasmic adaptor subunit</fullName>
    </submittedName>
</protein>
<accession>A0ABV6KZZ9</accession>
<dbReference type="EMBL" id="JBHLTS010000004">
    <property type="protein sequence ID" value="MFC0513043.1"/>
    <property type="molecule type" value="Genomic_DNA"/>
</dbReference>
<dbReference type="PANTHER" id="PTHR30386:SF26">
    <property type="entry name" value="TRANSPORT PROTEIN COMB"/>
    <property type="match status" value="1"/>
</dbReference>
<evidence type="ECO:0000256" key="1">
    <source>
        <dbReference type="ARBA" id="ARBA00004167"/>
    </source>
</evidence>
<proteinExistence type="predicted"/>
<feature type="domain" description="Multidrug resistance protein MdtA-like barrel-sandwich hybrid" evidence="6">
    <location>
        <begin position="59"/>
        <end position="253"/>
    </location>
</feature>
<gene>
    <name evidence="8" type="ORF">ACFFGT_02490</name>
</gene>
<keyword evidence="9" id="KW-1185">Reference proteome</keyword>
<evidence type="ECO:0000313" key="8">
    <source>
        <dbReference type="EMBL" id="MFC0513043.1"/>
    </source>
</evidence>
<evidence type="ECO:0000256" key="3">
    <source>
        <dbReference type="ARBA" id="ARBA00022989"/>
    </source>
</evidence>
<keyword evidence="3 5" id="KW-1133">Transmembrane helix</keyword>
<dbReference type="Gene3D" id="2.40.30.170">
    <property type="match status" value="1"/>
</dbReference>
<evidence type="ECO:0000259" key="7">
    <source>
        <dbReference type="Pfam" id="PF25963"/>
    </source>
</evidence>
<dbReference type="Pfam" id="PF25917">
    <property type="entry name" value="BSH_RND"/>
    <property type="match status" value="1"/>
</dbReference>
<dbReference type="RefSeq" id="WP_377020916.1">
    <property type="nucleotide sequence ID" value="NZ_JBHLTS010000004.1"/>
</dbReference>
<evidence type="ECO:0000256" key="2">
    <source>
        <dbReference type="ARBA" id="ARBA00022692"/>
    </source>
</evidence>
<feature type="transmembrane region" description="Helical" evidence="5">
    <location>
        <begin position="20"/>
        <end position="38"/>
    </location>
</feature>
<sequence length="354" mass="39437">MDKTTQDYTATDKIITRITSWTAIVILIVLLVMGIRIITDRFRYQITNDAQVQEYINPVVARVSGYVKEVRFEDNQQVDQGDTLIKIDPSQFLLLESESAEATANAGAELSVLESNIMTAARLASVSESQISAARARLTKQEKDYSRYSKLFAAESATAQQLEAVKEALDIARSDYESALGNYRAALSRIEDYRSRKAGLSAEIRRRDAVQKRAMLDLSYTVITAPYKGKMGRKTIQNGEFVQANQTLANIVNQDADKWVIANFKETQISEMRTGQPVLIETDAFPDEVFHGQIESFSPGTGSSFSLLPTDNATGNFVKIVQRIPVKIKLTDSRQHTGMLRAGMNATVKVIRHP</sequence>
<dbReference type="InterPro" id="IPR050739">
    <property type="entry name" value="MFP"/>
</dbReference>